<dbReference type="Proteomes" id="UP000321933">
    <property type="component" value="Unassembled WGS sequence"/>
</dbReference>
<dbReference type="Pfam" id="PF13417">
    <property type="entry name" value="GST_N_3"/>
    <property type="match status" value="1"/>
</dbReference>
<dbReference type="SUPFAM" id="SSF52833">
    <property type="entry name" value="Thioredoxin-like"/>
    <property type="match status" value="1"/>
</dbReference>
<evidence type="ECO:0000313" key="2">
    <source>
        <dbReference type="EMBL" id="TXS93466.1"/>
    </source>
</evidence>
<feature type="domain" description="GST N-terminal" evidence="1">
    <location>
        <begin position="30"/>
        <end position="104"/>
    </location>
</feature>
<dbReference type="AlphaFoldDB" id="A0A5C8ZY85"/>
<organism evidence="2 3">
    <name type="scientific">Parahaliea aestuarii</name>
    <dbReference type="NCBI Taxonomy" id="1852021"/>
    <lineage>
        <taxon>Bacteria</taxon>
        <taxon>Pseudomonadati</taxon>
        <taxon>Pseudomonadota</taxon>
        <taxon>Gammaproteobacteria</taxon>
        <taxon>Cellvibrionales</taxon>
        <taxon>Halieaceae</taxon>
        <taxon>Parahaliea</taxon>
    </lineage>
</organism>
<accession>A0A5C8ZY85</accession>
<dbReference type="OrthoDB" id="5791869at2"/>
<reference evidence="2 3" key="1">
    <citation type="submission" date="2019-08" db="EMBL/GenBank/DDBJ databases">
        <title>Parahaliea maris sp. nov., isolated from the surface seawater.</title>
        <authorList>
            <person name="Liu Y."/>
        </authorList>
    </citation>
    <scope>NUCLEOTIDE SEQUENCE [LARGE SCALE GENOMIC DNA]</scope>
    <source>
        <strain evidence="2 3">S2-26</strain>
    </source>
</reference>
<keyword evidence="2" id="KW-0808">Transferase</keyword>
<dbReference type="EMBL" id="VRYZ01000002">
    <property type="protein sequence ID" value="TXS93466.1"/>
    <property type="molecule type" value="Genomic_DNA"/>
</dbReference>
<dbReference type="InterPro" id="IPR036282">
    <property type="entry name" value="Glutathione-S-Trfase_C_sf"/>
</dbReference>
<sequence length="330" mass="35837">MQSDAGGSATITATSHSPVCRSSRVPDFILHHYEISPFAAKIRAMLGYCELPWLSARTTPMPPRPLVDTLAGGYRRIPVAQIGADIFCDSRVICEEIAALAGRPELSPQSLDGTQRAFVDRAEMGVFFSLVGAATGWPLVRKVVADVGPLGLLRLLRDRKGMREGMSPDARPPQDGTTVVQAYLDDLEVRLTSPFLNGEQPGLIDFSAWHGLWFAIEVGGKSLLPAHPQTRDWFQRLAHLHSTKWRDISADSCIAAARDSEPRALPDSSDSDALLGQPVSIAPSDYGLAAVRGTLVASLPQRFILRRETAEAGVVHVHFPRARFSLEVAG</sequence>
<comment type="caution">
    <text evidence="2">The sequence shown here is derived from an EMBL/GenBank/DDBJ whole genome shotgun (WGS) entry which is preliminary data.</text>
</comment>
<dbReference type="GO" id="GO:0016740">
    <property type="term" value="F:transferase activity"/>
    <property type="evidence" value="ECO:0007669"/>
    <property type="project" value="UniProtKB-KW"/>
</dbReference>
<evidence type="ECO:0000259" key="1">
    <source>
        <dbReference type="Pfam" id="PF13417"/>
    </source>
</evidence>
<protein>
    <submittedName>
        <fullName evidence="2">Glutathione S-transferase family protein</fullName>
    </submittedName>
</protein>
<proteinExistence type="predicted"/>
<keyword evidence="3" id="KW-1185">Reference proteome</keyword>
<dbReference type="Gene3D" id="3.40.30.110">
    <property type="match status" value="2"/>
</dbReference>
<evidence type="ECO:0000313" key="3">
    <source>
        <dbReference type="Proteomes" id="UP000321933"/>
    </source>
</evidence>
<gene>
    <name evidence="2" type="ORF">FVW59_06430</name>
</gene>
<dbReference type="SUPFAM" id="SSF47616">
    <property type="entry name" value="GST C-terminal domain-like"/>
    <property type="match status" value="1"/>
</dbReference>
<dbReference type="CDD" id="cd00570">
    <property type="entry name" value="GST_N_family"/>
    <property type="match status" value="1"/>
</dbReference>
<dbReference type="InterPro" id="IPR036249">
    <property type="entry name" value="Thioredoxin-like_sf"/>
</dbReference>
<name>A0A5C8ZY85_9GAMM</name>
<dbReference type="InterPro" id="IPR004045">
    <property type="entry name" value="Glutathione_S-Trfase_N"/>
</dbReference>
<dbReference type="CDD" id="cd00299">
    <property type="entry name" value="GST_C_family"/>
    <property type="match status" value="1"/>
</dbReference>